<dbReference type="PANTHER" id="PTHR48111">
    <property type="entry name" value="REGULATOR OF RPOS"/>
    <property type="match status" value="1"/>
</dbReference>
<accession>A0ABP8ZKT8</accession>
<dbReference type="Gene3D" id="6.10.250.690">
    <property type="match status" value="1"/>
</dbReference>
<dbReference type="InterPro" id="IPR001867">
    <property type="entry name" value="OmpR/PhoB-type_DNA-bd"/>
</dbReference>
<evidence type="ECO:0000256" key="4">
    <source>
        <dbReference type="ARBA" id="ARBA00023163"/>
    </source>
</evidence>
<keyword evidence="2" id="KW-0805">Transcription regulation</keyword>
<dbReference type="PROSITE" id="PS50110">
    <property type="entry name" value="RESPONSE_REGULATORY"/>
    <property type="match status" value="1"/>
</dbReference>
<evidence type="ECO:0000256" key="2">
    <source>
        <dbReference type="ARBA" id="ARBA00023015"/>
    </source>
</evidence>
<dbReference type="SMART" id="SM00448">
    <property type="entry name" value="REC"/>
    <property type="match status" value="1"/>
</dbReference>
<evidence type="ECO:0000259" key="9">
    <source>
        <dbReference type="PROSITE" id="PS50110"/>
    </source>
</evidence>
<feature type="compositionally biased region" description="Low complexity" evidence="8">
    <location>
        <begin position="279"/>
        <end position="290"/>
    </location>
</feature>
<keyword evidence="4" id="KW-0804">Transcription</keyword>
<name>A0ABP8ZKT8_9ACTN</name>
<comment type="caution">
    <text evidence="11">The sequence shown here is derived from an EMBL/GenBank/DDBJ whole genome shotgun (WGS) entry which is preliminary data.</text>
</comment>
<feature type="region of interest" description="Disordered" evidence="8">
    <location>
        <begin position="256"/>
        <end position="290"/>
    </location>
</feature>
<dbReference type="Pfam" id="PF00072">
    <property type="entry name" value="Response_reg"/>
    <property type="match status" value="1"/>
</dbReference>
<evidence type="ECO:0000256" key="3">
    <source>
        <dbReference type="ARBA" id="ARBA00023125"/>
    </source>
</evidence>
<dbReference type="InterPro" id="IPR001789">
    <property type="entry name" value="Sig_transdc_resp-reg_receiver"/>
</dbReference>
<keyword evidence="3 7" id="KW-0238">DNA-binding</keyword>
<dbReference type="SMART" id="SM00862">
    <property type="entry name" value="Trans_reg_C"/>
    <property type="match status" value="1"/>
</dbReference>
<dbReference type="EMBL" id="BAABJV010000001">
    <property type="protein sequence ID" value="GAA4759466.1"/>
    <property type="molecule type" value="Genomic_DNA"/>
</dbReference>
<dbReference type="Pfam" id="PF00486">
    <property type="entry name" value="Trans_reg_C"/>
    <property type="match status" value="1"/>
</dbReference>
<reference evidence="12" key="1">
    <citation type="journal article" date="2019" name="Int. J. Syst. Evol. Microbiol.">
        <title>The Global Catalogue of Microorganisms (GCM) 10K type strain sequencing project: providing services to taxonomists for standard genome sequencing and annotation.</title>
        <authorList>
            <consortium name="The Broad Institute Genomics Platform"/>
            <consortium name="The Broad Institute Genome Sequencing Center for Infectious Disease"/>
            <person name="Wu L."/>
            <person name="Ma J."/>
        </authorList>
    </citation>
    <scope>NUCLEOTIDE SEQUENCE [LARGE SCALE GENOMIC DNA]</scope>
    <source>
        <strain evidence="12">JCM 18324</strain>
    </source>
</reference>
<dbReference type="Gene3D" id="3.40.50.2300">
    <property type="match status" value="1"/>
</dbReference>
<sequence length="290" mass="30901">MVEITSILDSTVRTPAPGITLRRDFEAPDCEAPGGSVRILLVEDDNRVAEALTGSLRRNGYEVWRAASAADALSAPAVDLILLDLGLPDRDGIEVCRELRGRGSVPVIAVTARGGEPDRVRGLRSGADDYVVKPFSAAELLARIEAVLRRSMPRRAAEDRLVTIDGLEIDLPRRTVTLDGQPVPLTRKEFDLLAVLVRADGAAVPRDRIIVEVWHTTYDGMSRTLDVHMANLRAKLGRAGSVVRTVRGVGYRLTTADGASPEAASGTAEASPSSHLGRPASASSPTAADS</sequence>
<evidence type="ECO:0000256" key="6">
    <source>
        <dbReference type="PROSITE-ProRule" id="PRU00169"/>
    </source>
</evidence>
<gene>
    <name evidence="11" type="ORF">GCM10023329_00280</name>
</gene>
<evidence type="ECO:0000256" key="1">
    <source>
        <dbReference type="ARBA" id="ARBA00022553"/>
    </source>
</evidence>
<feature type="domain" description="OmpR/PhoB-type" evidence="10">
    <location>
        <begin position="159"/>
        <end position="255"/>
    </location>
</feature>
<evidence type="ECO:0000259" key="10">
    <source>
        <dbReference type="PROSITE" id="PS51755"/>
    </source>
</evidence>
<feature type="domain" description="Response regulatory" evidence="9">
    <location>
        <begin position="38"/>
        <end position="148"/>
    </location>
</feature>
<evidence type="ECO:0000256" key="8">
    <source>
        <dbReference type="SAM" id="MobiDB-lite"/>
    </source>
</evidence>
<dbReference type="InterPro" id="IPR011006">
    <property type="entry name" value="CheY-like_superfamily"/>
</dbReference>
<dbReference type="InterPro" id="IPR036388">
    <property type="entry name" value="WH-like_DNA-bd_sf"/>
</dbReference>
<evidence type="ECO:0000256" key="7">
    <source>
        <dbReference type="PROSITE-ProRule" id="PRU01091"/>
    </source>
</evidence>
<dbReference type="InterPro" id="IPR039420">
    <property type="entry name" value="WalR-like"/>
</dbReference>
<protein>
    <recommendedName>
        <fullName evidence="5">Sensory transduction protein RegX3</fullName>
    </recommendedName>
</protein>
<dbReference type="PROSITE" id="PS51755">
    <property type="entry name" value="OMPR_PHOB"/>
    <property type="match status" value="1"/>
</dbReference>
<proteinExistence type="predicted"/>
<dbReference type="PANTHER" id="PTHR48111:SF72">
    <property type="entry name" value="SENSORY TRANSDUCTION PROTEIN REGX3"/>
    <property type="match status" value="1"/>
</dbReference>
<evidence type="ECO:0000313" key="11">
    <source>
        <dbReference type="EMBL" id="GAA4759466.1"/>
    </source>
</evidence>
<evidence type="ECO:0000256" key="5">
    <source>
        <dbReference type="ARBA" id="ARBA00041201"/>
    </source>
</evidence>
<dbReference type="Gene3D" id="1.10.10.10">
    <property type="entry name" value="Winged helix-like DNA-binding domain superfamily/Winged helix DNA-binding domain"/>
    <property type="match status" value="1"/>
</dbReference>
<dbReference type="CDD" id="cd00383">
    <property type="entry name" value="trans_reg_C"/>
    <property type="match status" value="1"/>
</dbReference>
<keyword evidence="12" id="KW-1185">Reference proteome</keyword>
<evidence type="ECO:0000313" key="12">
    <source>
        <dbReference type="Proteomes" id="UP001501147"/>
    </source>
</evidence>
<organism evidence="11 12">
    <name type="scientific">Streptomyces sanyensis</name>
    <dbReference type="NCBI Taxonomy" id="568869"/>
    <lineage>
        <taxon>Bacteria</taxon>
        <taxon>Bacillati</taxon>
        <taxon>Actinomycetota</taxon>
        <taxon>Actinomycetes</taxon>
        <taxon>Kitasatosporales</taxon>
        <taxon>Streptomycetaceae</taxon>
        <taxon>Streptomyces</taxon>
    </lineage>
</organism>
<dbReference type="SUPFAM" id="SSF52172">
    <property type="entry name" value="CheY-like"/>
    <property type="match status" value="1"/>
</dbReference>
<dbReference type="Proteomes" id="UP001501147">
    <property type="component" value="Unassembled WGS sequence"/>
</dbReference>
<feature type="DNA-binding region" description="OmpR/PhoB-type" evidence="7">
    <location>
        <begin position="159"/>
        <end position="255"/>
    </location>
</feature>
<feature type="modified residue" description="4-aspartylphosphate" evidence="6">
    <location>
        <position position="84"/>
    </location>
</feature>
<keyword evidence="1 6" id="KW-0597">Phosphoprotein</keyword>